<evidence type="ECO:0000256" key="1">
    <source>
        <dbReference type="SAM" id="MobiDB-lite"/>
    </source>
</evidence>
<evidence type="ECO:0000313" key="3">
    <source>
        <dbReference type="Proteomes" id="UP001285441"/>
    </source>
</evidence>
<accession>A0AAE0U786</accession>
<protein>
    <submittedName>
        <fullName evidence="2">Uncharacterized protein</fullName>
    </submittedName>
</protein>
<dbReference type="AlphaFoldDB" id="A0AAE0U786"/>
<gene>
    <name evidence="2" type="ORF">B0H63DRAFT_7779</name>
</gene>
<feature type="compositionally biased region" description="Polar residues" evidence="1">
    <location>
        <begin position="59"/>
        <end position="75"/>
    </location>
</feature>
<dbReference type="Proteomes" id="UP001285441">
    <property type="component" value="Unassembled WGS sequence"/>
</dbReference>
<feature type="region of interest" description="Disordered" evidence="1">
    <location>
        <begin position="59"/>
        <end position="97"/>
    </location>
</feature>
<reference evidence="2" key="1">
    <citation type="journal article" date="2023" name="Mol. Phylogenet. Evol.">
        <title>Genome-scale phylogeny and comparative genomics of the fungal order Sordariales.</title>
        <authorList>
            <person name="Hensen N."/>
            <person name="Bonometti L."/>
            <person name="Westerberg I."/>
            <person name="Brannstrom I.O."/>
            <person name="Guillou S."/>
            <person name="Cros-Aarteil S."/>
            <person name="Calhoun S."/>
            <person name="Haridas S."/>
            <person name="Kuo A."/>
            <person name="Mondo S."/>
            <person name="Pangilinan J."/>
            <person name="Riley R."/>
            <person name="LaButti K."/>
            <person name="Andreopoulos B."/>
            <person name="Lipzen A."/>
            <person name="Chen C."/>
            <person name="Yan M."/>
            <person name="Daum C."/>
            <person name="Ng V."/>
            <person name="Clum A."/>
            <person name="Steindorff A."/>
            <person name="Ohm R.A."/>
            <person name="Martin F."/>
            <person name="Silar P."/>
            <person name="Natvig D.O."/>
            <person name="Lalanne C."/>
            <person name="Gautier V."/>
            <person name="Ament-Velasquez S.L."/>
            <person name="Kruys A."/>
            <person name="Hutchinson M.I."/>
            <person name="Powell A.J."/>
            <person name="Barry K."/>
            <person name="Miller A.N."/>
            <person name="Grigoriev I.V."/>
            <person name="Debuchy R."/>
            <person name="Gladieux P."/>
            <person name="Hiltunen Thoren M."/>
            <person name="Johannesson H."/>
        </authorList>
    </citation>
    <scope>NUCLEOTIDE SEQUENCE</scope>
    <source>
        <strain evidence="2">CBS 232.78</strain>
    </source>
</reference>
<reference evidence="2" key="2">
    <citation type="submission" date="2023-06" db="EMBL/GenBank/DDBJ databases">
        <authorList>
            <consortium name="Lawrence Berkeley National Laboratory"/>
            <person name="Haridas S."/>
            <person name="Hensen N."/>
            <person name="Bonometti L."/>
            <person name="Westerberg I."/>
            <person name="Brannstrom I.O."/>
            <person name="Guillou S."/>
            <person name="Cros-Aarteil S."/>
            <person name="Calhoun S."/>
            <person name="Kuo A."/>
            <person name="Mondo S."/>
            <person name="Pangilinan J."/>
            <person name="Riley R."/>
            <person name="LaButti K."/>
            <person name="Andreopoulos B."/>
            <person name="Lipzen A."/>
            <person name="Chen C."/>
            <person name="Yanf M."/>
            <person name="Daum C."/>
            <person name="Ng V."/>
            <person name="Clum A."/>
            <person name="Steindorff A."/>
            <person name="Ohm R."/>
            <person name="Martin F."/>
            <person name="Silar P."/>
            <person name="Natvig D."/>
            <person name="Lalanne C."/>
            <person name="Gautier V."/>
            <person name="Ament-velasquez S.L."/>
            <person name="Kruys A."/>
            <person name="Hutchinson M.I."/>
            <person name="Powell A.J."/>
            <person name="Barry K."/>
            <person name="Miller A.N."/>
            <person name="Grigoriev I.V."/>
            <person name="Debuchy R."/>
            <person name="Gladieux P."/>
            <person name="Thoren M.H."/>
            <person name="Johannesson H."/>
        </authorList>
    </citation>
    <scope>NUCLEOTIDE SEQUENCE</scope>
    <source>
        <strain evidence="2">CBS 232.78</strain>
    </source>
</reference>
<evidence type="ECO:0000313" key="2">
    <source>
        <dbReference type="EMBL" id="KAK3393039.1"/>
    </source>
</evidence>
<feature type="region of interest" description="Disordered" evidence="1">
    <location>
        <begin position="1"/>
        <end position="34"/>
    </location>
</feature>
<comment type="caution">
    <text evidence="2">The sequence shown here is derived from an EMBL/GenBank/DDBJ whole genome shotgun (WGS) entry which is preliminary data.</text>
</comment>
<feature type="compositionally biased region" description="Basic and acidic residues" evidence="1">
    <location>
        <begin position="81"/>
        <end position="96"/>
    </location>
</feature>
<feature type="compositionally biased region" description="Basic and acidic residues" evidence="1">
    <location>
        <begin position="16"/>
        <end position="25"/>
    </location>
</feature>
<feature type="compositionally biased region" description="Polar residues" evidence="1">
    <location>
        <begin position="242"/>
        <end position="252"/>
    </location>
</feature>
<dbReference type="EMBL" id="JAULSW010000001">
    <property type="protein sequence ID" value="KAK3393039.1"/>
    <property type="molecule type" value="Genomic_DNA"/>
</dbReference>
<keyword evidence="3" id="KW-1185">Reference proteome</keyword>
<proteinExistence type="predicted"/>
<name>A0AAE0U786_9PEZI</name>
<sequence>MQDSADIRGSQFTLEGRSEKQREQRNSPVVPGRSLAHRPHLLAFNPDISSQAHCSVVTSASNEKQRNEAFTSQSHLPAWMDRTHEQALSRRSDSDRQTAGAVAVIAPVTLPDVRPVSSIFSHLPQEEPTTTADDLVFILLITAAGPPRSQIAIRVGSNVRPPTPFSSLSPRIWVPPSQSIQGRANSASCAGLPIKAVHYRPALCDMQLKACRSGDSTSRPPTANIKVPSTAEPGAAPAYQSKLPSIQTFPSP</sequence>
<organism evidence="2 3">
    <name type="scientific">Podospora didyma</name>
    <dbReference type="NCBI Taxonomy" id="330526"/>
    <lineage>
        <taxon>Eukaryota</taxon>
        <taxon>Fungi</taxon>
        <taxon>Dikarya</taxon>
        <taxon>Ascomycota</taxon>
        <taxon>Pezizomycotina</taxon>
        <taxon>Sordariomycetes</taxon>
        <taxon>Sordariomycetidae</taxon>
        <taxon>Sordariales</taxon>
        <taxon>Podosporaceae</taxon>
        <taxon>Podospora</taxon>
    </lineage>
</organism>
<feature type="region of interest" description="Disordered" evidence="1">
    <location>
        <begin position="212"/>
        <end position="252"/>
    </location>
</feature>